<keyword evidence="3" id="KW-0479">Metal-binding</keyword>
<dbReference type="Pfam" id="PF02310">
    <property type="entry name" value="B12-binding"/>
    <property type="match status" value="1"/>
</dbReference>
<dbReference type="GO" id="GO:0003824">
    <property type="term" value="F:catalytic activity"/>
    <property type="evidence" value="ECO:0007669"/>
    <property type="project" value="InterPro"/>
</dbReference>
<dbReference type="InterPro" id="IPR034466">
    <property type="entry name" value="Methyltransferase_Class_B"/>
</dbReference>
<keyword evidence="11" id="KW-1185">Reference proteome</keyword>
<dbReference type="Proteomes" id="UP000293902">
    <property type="component" value="Chromosome"/>
</dbReference>
<dbReference type="PANTHER" id="PTHR43409:SF16">
    <property type="entry name" value="SLR0320 PROTEIN"/>
    <property type="match status" value="1"/>
</dbReference>
<feature type="domain" description="Radical SAM core" evidence="7">
    <location>
        <begin position="194"/>
        <end position="428"/>
    </location>
</feature>
<dbReference type="RefSeq" id="WP_111957913.1">
    <property type="nucleotide sequence ID" value="NZ_CP036313.1"/>
</dbReference>
<dbReference type="SFLD" id="SFLDS00029">
    <property type="entry name" value="Radical_SAM"/>
    <property type="match status" value="1"/>
</dbReference>
<dbReference type="InterPro" id="IPR058240">
    <property type="entry name" value="rSAM_sf"/>
</dbReference>
<reference evidence="8 11" key="2">
    <citation type="submission" date="2019-02" db="EMBL/GenBank/DDBJ databases">
        <title>Complete genome sequence of Desulfobacter hydrogenophilus AcRS1.</title>
        <authorList>
            <person name="Marietou A."/>
            <person name="Lund M.B."/>
            <person name="Marshall I.P.G."/>
            <person name="Schreiber L."/>
            <person name="Jorgensen B."/>
        </authorList>
    </citation>
    <scope>NUCLEOTIDE SEQUENCE [LARGE SCALE GENOMIC DNA]</scope>
    <source>
        <strain evidence="8 11">AcRS1</strain>
    </source>
</reference>
<protein>
    <submittedName>
        <fullName evidence="8 9">Radical SAM protein</fullName>
    </submittedName>
</protein>
<evidence type="ECO:0000256" key="4">
    <source>
        <dbReference type="ARBA" id="ARBA00023004"/>
    </source>
</evidence>
<dbReference type="Proteomes" id="UP000248798">
    <property type="component" value="Unassembled WGS sequence"/>
</dbReference>
<keyword evidence="2" id="KW-0949">S-adenosyl-L-methionine</keyword>
<evidence type="ECO:0000256" key="5">
    <source>
        <dbReference type="ARBA" id="ARBA00023014"/>
    </source>
</evidence>
<dbReference type="PANTHER" id="PTHR43409">
    <property type="entry name" value="ANAEROBIC MAGNESIUM-PROTOPORPHYRIN IX MONOMETHYL ESTER CYCLASE-RELATED"/>
    <property type="match status" value="1"/>
</dbReference>
<name>A0A328FE00_9BACT</name>
<dbReference type="SUPFAM" id="SSF102114">
    <property type="entry name" value="Radical SAM enzymes"/>
    <property type="match status" value="1"/>
</dbReference>
<dbReference type="GO" id="GO:0051539">
    <property type="term" value="F:4 iron, 4 sulfur cluster binding"/>
    <property type="evidence" value="ECO:0007669"/>
    <property type="project" value="UniProtKB-KW"/>
</dbReference>
<dbReference type="SMART" id="SM00729">
    <property type="entry name" value="Elp3"/>
    <property type="match status" value="1"/>
</dbReference>
<dbReference type="Gene3D" id="3.40.50.280">
    <property type="entry name" value="Cobalamin-binding domain"/>
    <property type="match status" value="1"/>
</dbReference>
<evidence type="ECO:0000256" key="3">
    <source>
        <dbReference type="ARBA" id="ARBA00022723"/>
    </source>
</evidence>
<evidence type="ECO:0000313" key="9">
    <source>
        <dbReference type="EMBL" id="RAM01277.1"/>
    </source>
</evidence>
<dbReference type="EMBL" id="CP036313">
    <property type="protein sequence ID" value="QBH13323.1"/>
    <property type="molecule type" value="Genomic_DNA"/>
</dbReference>
<dbReference type="PROSITE" id="PS51332">
    <property type="entry name" value="B12_BINDING"/>
    <property type="match status" value="1"/>
</dbReference>
<proteinExistence type="predicted"/>
<feature type="domain" description="B12-binding" evidence="6">
    <location>
        <begin position="1"/>
        <end position="143"/>
    </location>
</feature>
<evidence type="ECO:0000259" key="6">
    <source>
        <dbReference type="PROSITE" id="PS51332"/>
    </source>
</evidence>
<dbReference type="GO" id="GO:0046872">
    <property type="term" value="F:metal ion binding"/>
    <property type="evidence" value="ECO:0007669"/>
    <property type="project" value="UniProtKB-KW"/>
</dbReference>
<evidence type="ECO:0000256" key="2">
    <source>
        <dbReference type="ARBA" id="ARBA00022691"/>
    </source>
</evidence>
<reference evidence="9 10" key="1">
    <citation type="submission" date="2018-06" db="EMBL/GenBank/DDBJ databases">
        <title>Complete Genome Sequence of Desulfobacter hydrogenophilus (DSM3380).</title>
        <authorList>
            <person name="Marietou A."/>
            <person name="Schreiber L."/>
            <person name="Marshall I."/>
            <person name="Jorgensen B."/>
        </authorList>
    </citation>
    <scope>NUCLEOTIDE SEQUENCE [LARGE SCALE GENOMIC DNA]</scope>
    <source>
        <strain evidence="9 10">DSM 3380</strain>
    </source>
</reference>
<dbReference type="AlphaFoldDB" id="A0A328FE00"/>
<dbReference type="Gene3D" id="3.30.750.200">
    <property type="match status" value="1"/>
</dbReference>
<comment type="cofactor">
    <cofactor evidence="1">
        <name>[4Fe-4S] cluster</name>
        <dbReference type="ChEBI" id="CHEBI:49883"/>
    </cofactor>
</comment>
<organism evidence="9 10">
    <name type="scientific">Desulfobacter hydrogenophilus</name>
    <dbReference type="NCBI Taxonomy" id="2291"/>
    <lineage>
        <taxon>Bacteria</taxon>
        <taxon>Pseudomonadati</taxon>
        <taxon>Thermodesulfobacteriota</taxon>
        <taxon>Desulfobacteria</taxon>
        <taxon>Desulfobacterales</taxon>
        <taxon>Desulfobacteraceae</taxon>
        <taxon>Desulfobacter</taxon>
    </lineage>
</organism>
<evidence type="ECO:0000313" key="11">
    <source>
        <dbReference type="Proteomes" id="UP000293902"/>
    </source>
</evidence>
<evidence type="ECO:0000313" key="10">
    <source>
        <dbReference type="Proteomes" id="UP000248798"/>
    </source>
</evidence>
<accession>A0A328FE00</accession>
<dbReference type="InterPro" id="IPR006638">
    <property type="entry name" value="Elp3/MiaA/NifB-like_rSAM"/>
</dbReference>
<dbReference type="CDD" id="cd01335">
    <property type="entry name" value="Radical_SAM"/>
    <property type="match status" value="1"/>
</dbReference>
<evidence type="ECO:0000313" key="8">
    <source>
        <dbReference type="EMBL" id="QBH13323.1"/>
    </source>
</evidence>
<keyword evidence="5" id="KW-0411">Iron-sulfur</keyword>
<dbReference type="SFLD" id="SFLDG01123">
    <property type="entry name" value="methyltransferase_(Class_B)"/>
    <property type="match status" value="1"/>
</dbReference>
<gene>
    <name evidence="9" type="ORF">DO021_14465</name>
    <name evidence="8" type="ORF">EYB58_10555</name>
</gene>
<keyword evidence="4" id="KW-0408">Iron</keyword>
<dbReference type="PROSITE" id="PS51918">
    <property type="entry name" value="RADICAL_SAM"/>
    <property type="match status" value="1"/>
</dbReference>
<dbReference type="EMBL" id="QLNI01000029">
    <property type="protein sequence ID" value="RAM01277.1"/>
    <property type="molecule type" value="Genomic_DNA"/>
</dbReference>
<dbReference type="GO" id="GO:0031419">
    <property type="term" value="F:cobalamin binding"/>
    <property type="evidence" value="ECO:0007669"/>
    <property type="project" value="InterPro"/>
</dbReference>
<dbReference type="Pfam" id="PF04055">
    <property type="entry name" value="Radical_SAM"/>
    <property type="match status" value="1"/>
</dbReference>
<dbReference type="InterPro" id="IPR006158">
    <property type="entry name" value="Cobalamin-bd"/>
</dbReference>
<evidence type="ECO:0000256" key="1">
    <source>
        <dbReference type="ARBA" id="ARBA00001966"/>
    </source>
</evidence>
<dbReference type="InterPro" id="IPR051198">
    <property type="entry name" value="BchE-like"/>
</dbReference>
<sequence>MKVLLISANTFIEPYPVYPLGLDYVTGAIEKDHTVLIADLNLEKTKADLPRLLADEAPDVIGISIRNIDNTDKTDPKGFIHRYQDLTATIRAHSLAPIVLGGSGFSIFPSEIMALLDADYGIAGEGEQLAELLKMIEKKIYPDRATRTSVAAQTIPGLFVRGESGTGNPGKSHTMKQQFPRAFSPQSPHLNFYLTRGGMLNLQTKRGCPFACVYCTYPLIEGRKMRRFDPQEVADTALTLEKAGARYLFITDSAFNADIDHSLAVARAFQKRGVSIPWGAYFAPVTLPDGYFETLKQAGLAHIEFGTESLCDSVLKAYGKTFSQAQAVQTHQAAVQAGVHVAHFILMGGPGETPVTLDQTLERLTTLKKTAIFFYLGMRIYPGTPLYDLAIGSGQINEHQSLLDPVFYHSPAIETALIMEKVQAMAKDRTNWVVGTGGDATSRILNAMYKKGLSGPLWEFLIR</sequence>
<dbReference type="Gene3D" id="3.30.750.210">
    <property type="match status" value="1"/>
</dbReference>
<dbReference type="OrthoDB" id="9762608at2"/>
<evidence type="ECO:0000259" key="7">
    <source>
        <dbReference type="PROSITE" id="PS51918"/>
    </source>
</evidence>
<dbReference type="GO" id="GO:0005829">
    <property type="term" value="C:cytosol"/>
    <property type="evidence" value="ECO:0007669"/>
    <property type="project" value="TreeGrafter"/>
</dbReference>
<dbReference type="SFLD" id="SFLDG01082">
    <property type="entry name" value="B12-binding_domain_containing"/>
    <property type="match status" value="1"/>
</dbReference>
<dbReference type="InterPro" id="IPR007197">
    <property type="entry name" value="rSAM"/>
</dbReference>